<accession>A0A7W7R7D6</accession>
<dbReference type="InterPro" id="IPR050261">
    <property type="entry name" value="FrsA_esterase"/>
</dbReference>
<dbReference type="InterPro" id="IPR029058">
    <property type="entry name" value="AB_hydrolase_fold"/>
</dbReference>
<gene>
    <name evidence="5" type="ORF">FHR34_005672</name>
</gene>
<protein>
    <submittedName>
        <fullName evidence="5">Putative acyl esterase</fullName>
    </submittedName>
</protein>
<dbReference type="GO" id="GO:0008239">
    <property type="term" value="F:dipeptidyl-peptidase activity"/>
    <property type="evidence" value="ECO:0007669"/>
    <property type="project" value="InterPro"/>
</dbReference>
<comment type="similarity">
    <text evidence="1">Belongs to the AB hydrolase superfamily.</text>
</comment>
<dbReference type="Gene3D" id="3.40.50.1820">
    <property type="entry name" value="alpha/beta hydrolase"/>
    <property type="match status" value="2"/>
</dbReference>
<feature type="signal peptide" evidence="3">
    <location>
        <begin position="1"/>
        <end position="33"/>
    </location>
</feature>
<evidence type="ECO:0000256" key="2">
    <source>
        <dbReference type="ARBA" id="ARBA00022801"/>
    </source>
</evidence>
<dbReference type="InterPro" id="IPR013736">
    <property type="entry name" value="Xaa-Pro_dipept_C"/>
</dbReference>
<comment type="caution">
    <text evidence="5">The sequence shown here is derived from an EMBL/GenBank/DDBJ whole genome shotgun (WGS) entry which is preliminary data.</text>
</comment>
<dbReference type="Proteomes" id="UP000540506">
    <property type="component" value="Unassembled WGS sequence"/>
</dbReference>
<name>A0A7W7R7D6_KITKI</name>
<dbReference type="SUPFAM" id="SSF53474">
    <property type="entry name" value="alpha/beta-Hydrolases"/>
    <property type="match status" value="1"/>
</dbReference>
<evidence type="ECO:0000313" key="5">
    <source>
        <dbReference type="EMBL" id="MBB4926679.1"/>
    </source>
</evidence>
<dbReference type="Pfam" id="PF08530">
    <property type="entry name" value="PepX_C"/>
    <property type="match status" value="1"/>
</dbReference>
<dbReference type="EMBL" id="JACHJV010000001">
    <property type="protein sequence ID" value="MBB4926679.1"/>
    <property type="molecule type" value="Genomic_DNA"/>
</dbReference>
<dbReference type="InterPro" id="IPR000383">
    <property type="entry name" value="Xaa-Pro-like_dom"/>
</dbReference>
<dbReference type="RefSeq" id="WP_184940204.1">
    <property type="nucleotide sequence ID" value="NZ_JACHJV010000001.1"/>
</dbReference>
<evidence type="ECO:0000259" key="4">
    <source>
        <dbReference type="SMART" id="SM00939"/>
    </source>
</evidence>
<proteinExistence type="inferred from homology"/>
<dbReference type="SUPFAM" id="SSF49785">
    <property type="entry name" value="Galactose-binding domain-like"/>
    <property type="match status" value="1"/>
</dbReference>
<evidence type="ECO:0000256" key="3">
    <source>
        <dbReference type="SAM" id="SignalP"/>
    </source>
</evidence>
<evidence type="ECO:0000256" key="1">
    <source>
        <dbReference type="ARBA" id="ARBA00008645"/>
    </source>
</evidence>
<dbReference type="PANTHER" id="PTHR22946">
    <property type="entry name" value="DIENELACTONE HYDROLASE DOMAIN-CONTAINING PROTEIN-RELATED"/>
    <property type="match status" value="1"/>
</dbReference>
<dbReference type="GO" id="GO:0052689">
    <property type="term" value="F:carboxylic ester hydrolase activity"/>
    <property type="evidence" value="ECO:0007669"/>
    <property type="project" value="UniProtKB-ARBA"/>
</dbReference>
<dbReference type="PANTHER" id="PTHR22946:SF9">
    <property type="entry name" value="POLYKETIDE TRANSFERASE AF380"/>
    <property type="match status" value="1"/>
</dbReference>
<feature type="domain" description="Xaa-Pro dipeptidyl-peptidase C-terminal" evidence="4">
    <location>
        <begin position="318"/>
        <end position="545"/>
    </location>
</feature>
<dbReference type="AlphaFoldDB" id="A0A7W7R7D6"/>
<reference evidence="5 6" key="1">
    <citation type="submission" date="2020-08" db="EMBL/GenBank/DDBJ databases">
        <title>Sequencing the genomes of 1000 actinobacteria strains.</title>
        <authorList>
            <person name="Klenk H.-P."/>
        </authorList>
    </citation>
    <scope>NUCLEOTIDE SEQUENCE [LARGE SCALE GENOMIC DNA]</scope>
    <source>
        <strain evidence="5 6">DSM 41654</strain>
    </source>
</reference>
<organism evidence="5 6">
    <name type="scientific">Kitasatospora kifunensis</name>
    <name type="common">Streptomyces kifunensis</name>
    <dbReference type="NCBI Taxonomy" id="58351"/>
    <lineage>
        <taxon>Bacteria</taxon>
        <taxon>Bacillati</taxon>
        <taxon>Actinomycetota</taxon>
        <taxon>Actinomycetes</taxon>
        <taxon>Kitasatosporales</taxon>
        <taxon>Streptomycetaceae</taxon>
        <taxon>Kitasatospora</taxon>
    </lineage>
</organism>
<dbReference type="SMART" id="SM00939">
    <property type="entry name" value="PepX_C"/>
    <property type="match status" value="1"/>
</dbReference>
<dbReference type="Pfam" id="PF02129">
    <property type="entry name" value="Peptidase_S15"/>
    <property type="match status" value="1"/>
</dbReference>
<dbReference type="Gene3D" id="2.60.120.260">
    <property type="entry name" value="Galactose-binding domain-like"/>
    <property type="match status" value="1"/>
</dbReference>
<keyword evidence="6" id="KW-1185">Reference proteome</keyword>
<sequence length="550" mass="57621">MPARRPRRAAALALATALLTAAPLALTPAIAQAATASAGQASAAAQADQASPRLRFTDIPGSDGVVLKGNVFEPGDGAAHHPLLVLPASWSMNDLEYLAQARKLAAAGYVVVSYTTRGFWGSGGQISVAGPQDTADASKVIDWALAHTTADPARIGMAGVSYGAGISLLTAAKDSRVKAVSAMSGWADLAESLFGNETQHLESGDVLTVLGYLTGRPSAETAQELTSFFGGDHPSEAQLRAWAAQRSVSTMVDQMNANGTAVMLANAWGDNIFPPNQLTDFFQKLTGPKRLELRPGDHATPEITGLAGLPNDVWTDTGSWLDHYVKGVDNGIDRAMPVHIKPQLQDGYEDYPSWSAVTSRTSTLALGGRDWWNTGALGAGASTGWRTTITTGVSSGAGAGTVFLSSLSEQFLKVPPMVSVPLLPRPFAAVWQSAPTTDEEQVRGAARVHLSVTPSAAQGSLIAYLYDVNALGVGKLITQAPYTFLDRSPGQAFDADFPLMDTAYDVPAGHRLALVVGTVDAMYITHNPVGSQLTFGSPANDPSFVSVPLR</sequence>
<keyword evidence="2" id="KW-0378">Hydrolase</keyword>
<evidence type="ECO:0000313" key="6">
    <source>
        <dbReference type="Proteomes" id="UP000540506"/>
    </source>
</evidence>
<keyword evidence="3" id="KW-0732">Signal</keyword>
<dbReference type="InterPro" id="IPR008979">
    <property type="entry name" value="Galactose-bd-like_sf"/>
</dbReference>
<feature type="chain" id="PRO_5031295509" evidence="3">
    <location>
        <begin position="34"/>
        <end position="550"/>
    </location>
</feature>